<keyword evidence="2" id="KW-1185">Reference proteome</keyword>
<reference evidence="1 2" key="1">
    <citation type="submission" date="2023-09" db="EMBL/GenBank/DDBJ databases">
        <title>Nesidiocoris tenuis whole genome shotgun sequence.</title>
        <authorList>
            <person name="Shibata T."/>
            <person name="Shimoda M."/>
            <person name="Kobayashi T."/>
            <person name="Uehara T."/>
        </authorList>
    </citation>
    <scope>NUCLEOTIDE SEQUENCE [LARGE SCALE GENOMIC DNA]</scope>
    <source>
        <strain evidence="1 2">Japan</strain>
    </source>
</reference>
<evidence type="ECO:0000313" key="1">
    <source>
        <dbReference type="EMBL" id="BET00643.1"/>
    </source>
</evidence>
<dbReference type="EMBL" id="AP028920">
    <property type="protein sequence ID" value="BET00643.1"/>
    <property type="molecule type" value="Genomic_DNA"/>
</dbReference>
<dbReference type="Proteomes" id="UP001307889">
    <property type="component" value="Chromosome 12"/>
</dbReference>
<evidence type="ECO:0000313" key="2">
    <source>
        <dbReference type="Proteomes" id="UP001307889"/>
    </source>
</evidence>
<organism evidence="1 2">
    <name type="scientific">Nesidiocoris tenuis</name>
    <dbReference type="NCBI Taxonomy" id="355587"/>
    <lineage>
        <taxon>Eukaryota</taxon>
        <taxon>Metazoa</taxon>
        <taxon>Ecdysozoa</taxon>
        <taxon>Arthropoda</taxon>
        <taxon>Hexapoda</taxon>
        <taxon>Insecta</taxon>
        <taxon>Pterygota</taxon>
        <taxon>Neoptera</taxon>
        <taxon>Paraneoptera</taxon>
        <taxon>Hemiptera</taxon>
        <taxon>Heteroptera</taxon>
        <taxon>Panheteroptera</taxon>
        <taxon>Cimicomorpha</taxon>
        <taxon>Miridae</taxon>
        <taxon>Dicyphina</taxon>
        <taxon>Nesidiocoris</taxon>
    </lineage>
</organism>
<accession>A0ABN7BCV0</accession>
<proteinExistence type="predicted"/>
<name>A0ABN7BCV0_9HEMI</name>
<sequence length="97" mass="10738">MQVINTATLCLRRAGRAFAEKKARRRCRAMEKAIRLAGIGEAGGPIHNTPSGLSCSRTRAKTYRQGFAWQRLNKPQGAVEFGTARPVKYRPSHAAEK</sequence>
<protein>
    <submittedName>
        <fullName evidence="1">Uncharacterized protein</fullName>
    </submittedName>
</protein>
<gene>
    <name evidence="1" type="ORF">NTJ_13459</name>
</gene>